<comment type="similarity">
    <text evidence="2 12">Belongs to the WD repeat HIR1 family.</text>
</comment>
<keyword evidence="12" id="KW-0804">Transcription</keyword>
<reference evidence="15 16" key="1">
    <citation type="submission" date="2015-02" db="EMBL/GenBank/DDBJ databases">
        <authorList>
            <person name="Chooi Y.-H."/>
        </authorList>
    </citation>
    <scope>NUCLEOTIDE SEQUENCE [LARGE SCALE GENOMIC DNA]</scope>
    <source>
        <strain evidence="15">E3</strain>
    </source>
</reference>
<evidence type="ECO:0000256" key="9">
    <source>
        <dbReference type="ARBA" id="ARBA00022853"/>
    </source>
</evidence>
<dbReference type="GO" id="GO:0006338">
    <property type="term" value="P:chromatin remodeling"/>
    <property type="evidence" value="ECO:0007669"/>
    <property type="project" value="InterPro"/>
</dbReference>
<dbReference type="GO" id="GO:0005524">
    <property type="term" value="F:ATP binding"/>
    <property type="evidence" value="ECO:0007669"/>
    <property type="project" value="UniProtKB-KW"/>
</dbReference>
<dbReference type="GO" id="GO:0004842">
    <property type="term" value="F:ubiquitin-protein transferase activity"/>
    <property type="evidence" value="ECO:0007669"/>
    <property type="project" value="UniProtKB-ARBA"/>
</dbReference>
<dbReference type="GO" id="GO:0006355">
    <property type="term" value="P:regulation of DNA-templated transcription"/>
    <property type="evidence" value="ECO:0007669"/>
    <property type="project" value="InterPro"/>
</dbReference>
<keyword evidence="12" id="KW-0805">Transcription regulation</keyword>
<evidence type="ECO:0000256" key="3">
    <source>
        <dbReference type="ARBA" id="ARBA00022574"/>
    </source>
</evidence>
<dbReference type="CDD" id="cd23792">
    <property type="entry name" value="UBCc_UBE2D"/>
    <property type="match status" value="1"/>
</dbReference>
<dbReference type="PROSITE" id="PS00183">
    <property type="entry name" value="UBC_1"/>
    <property type="match status" value="1"/>
</dbReference>
<evidence type="ECO:0000256" key="4">
    <source>
        <dbReference type="ARBA" id="ARBA00022679"/>
    </source>
</evidence>
<evidence type="ECO:0000256" key="1">
    <source>
        <dbReference type="ARBA" id="ARBA00004123"/>
    </source>
</evidence>
<dbReference type="InterPro" id="IPR036322">
    <property type="entry name" value="WD40_repeat_dom_sf"/>
</dbReference>
<organism evidence="15 16">
    <name type="scientific">Plasmodiophora brassicae</name>
    <name type="common">Clubroot disease agent</name>
    <dbReference type="NCBI Taxonomy" id="37360"/>
    <lineage>
        <taxon>Eukaryota</taxon>
        <taxon>Sar</taxon>
        <taxon>Rhizaria</taxon>
        <taxon>Endomyxa</taxon>
        <taxon>Phytomyxea</taxon>
        <taxon>Plasmodiophorida</taxon>
        <taxon>Plasmodiophoridae</taxon>
        <taxon>Plasmodiophora</taxon>
    </lineage>
</organism>
<keyword evidence="5 12" id="KW-0677">Repeat</keyword>
<dbReference type="GO" id="GO:0006351">
    <property type="term" value="P:DNA-templated transcription"/>
    <property type="evidence" value="ECO:0007669"/>
    <property type="project" value="InterPro"/>
</dbReference>
<comment type="subcellular location">
    <subcellularLocation>
        <location evidence="1 12">Nucleus</location>
    </subcellularLocation>
</comment>
<keyword evidence="8" id="KW-0067">ATP-binding</keyword>
<keyword evidence="7" id="KW-0833">Ubl conjugation pathway</keyword>
<dbReference type="InterPro" id="IPR000608">
    <property type="entry name" value="UBC"/>
</dbReference>
<keyword evidence="3 12" id="KW-0853">WD repeat</keyword>
<dbReference type="SUPFAM" id="SSF54495">
    <property type="entry name" value="UBC-like"/>
    <property type="match status" value="1"/>
</dbReference>
<dbReference type="SUPFAM" id="SSF50978">
    <property type="entry name" value="WD40 repeat-like"/>
    <property type="match status" value="1"/>
</dbReference>
<evidence type="ECO:0000256" key="11">
    <source>
        <dbReference type="PROSITE-ProRule" id="PRU10133"/>
    </source>
</evidence>
<dbReference type="InterPro" id="IPR031120">
    <property type="entry name" value="HIR1-like"/>
</dbReference>
<dbReference type="STRING" id="37360.A0A0G4IL04"/>
<evidence type="ECO:0000256" key="5">
    <source>
        <dbReference type="ARBA" id="ARBA00022737"/>
    </source>
</evidence>
<evidence type="ECO:0000256" key="12">
    <source>
        <dbReference type="RuleBase" id="RU364014"/>
    </source>
</evidence>
<dbReference type="Gene3D" id="3.10.110.10">
    <property type="entry name" value="Ubiquitin Conjugating Enzyme"/>
    <property type="match status" value="1"/>
</dbReference>
<keyword evidence="16" id="KW-1185">Reference proteome</keyword>
<feature type="region of interest" description="Disordered" evidence="13">
    <location>
        <begin position="981"/>
        <end position="1039"/>
    </location>
</feature>
<protein>
    <recommendedName>
        <fullName evidence="12">Protein HIRA</fullName>
    </recommendedName>
</protein>
<dbReference type="InterPro" id="IPR011494">
    <property type="entry name" value="HIRA-like_C"/>
</dbReference>
<proteinExistence type="inferred from homology"/>
<evidence type="ECO:0000256" key="6">
    <source>
        <dbReference type="ARBA" id="ARBA00022741"/>
    </source>
</evidence>
<dbReference type="Proteomes" id="UP000039324">
    <property type="component" value="Unassembled WGS sequence"/>
</dbReference>
<evidence type="ECO:0000256" key="10">
    <source>
        <dbReference type="ARBA" id="ARBA00023242"/>
    </source>
</evidence>
<dbReference type="InterPro" id="IPR023313">
    <property type="entry name" value="UBQ-conjugating_AS"/>
</dbReference>
<sequence length="1058" mass="113805">MDSSISIWATHSKTPLAVFRHFFAQAVLDMSWTPDGLSLLICSHEGEIAAIRFGLNDFGGRRMTDAEQRAAIDEQSVRVVAPIAETPTALQLRAGAPFGEGASWPQPPERSRLDRLDRLMSGRQSSAIGASSQPGPDLLKTQQESRAPDGKRRIVPVLASGPSGPAAPPAPGPSQSVQRPAALPAVELPAEHSMQPQPWAKPVSIAALERRQRFAVPVDTSMSDETQKILGLQPLTPEPIVVEVITGASGTSQLRASKGSTPVWRAILHGTVVDFRANSSVCVAVTSDGDMFWLSPTGMRTHPPVILPAQPSHLSLNSSCRVLTICSDASLALWDAVAGRVLLEASIAPLLRPGLQFSTAVIDPKSGYPVVTLSNSYTFTYSADLRAWLRIADDSFVQSELYSSLSGGTSGGSLAPLAYMSVDDRALITLAHAEHQLATADVTGSSEEYRFWALTLCRCLVKRASAAHPHYQTRLGEFCFRLLGPLPTAGSAPPPWQSHAAVIVAAAPPHAAVRRPWTPTVMALKRINKELTDLGNDPPANCSAGPTGDDLFKWQATIMGPPDSPYEGGVFFLQIQFPQDYPFKPPKVKFQTKIYHCNINDKGGICLDILKDNWSPALTISKVLLSVCSLLTDPNPDDPLVPEIANKFKNNRVEHDRLAAEWTRKYAQYSATQHHPTPIQSQWHIHWLTARVGGPVGNPDDDASRCRHIPLGRSVEQEGPAPVRVPPTRRWHSSGLVARSPKTMGTTKTWVVAVALLAVHVLAMVPQAARLLAAVQIRPRHQMVIPITPSAPFRRPIQSLTITVEIAGVQSDVGLSPVVSANLVHSQWCNKVGGAHEVPLQDSVPTPAVTFEVSSQATKVIETPGWTDGGVCLVIRPVGKEIGMMVSEDAWVVHLNVGVEPHLNWHQLALQYLFCATVALCIARIVGDFARNGVAEPATAVQADPKGDGAGRGGGAGAAINAGDPFWCRCAECADDDVDFGDDDDDDAPSVSSVGDDGRVRGDDRPGYRGDAPATTCASSSDDDSERKPDGLAGRRQWIDVDDNRDADEYEYVSVCND</sequence>
<keyword evidence="12" id="KW-0678">Repressor</keyword>
<dbReference type="Pfam" id="PF07569">
    <property type="entry name" value="Hira"/>
    <property type="match status" value="1"/>
</dbReference>
<feature type="compositionally biased region" description="Basic and acidic residues" evidence="13">
    <location>
        <begin position="996"/>
        <end position="1008"/>
    </location>
</feature>
<evidence type="ECO:0000313" key="16">
    <source>
        <dbReference type="Proteomes" id="UP000039324"/>
    </source>
</evidence>
<keyword evidence="6" id="KW-0547">Nucleotide-binding</keyword>
<dbReference type="Pfam" id="PF00179">
    <property type="entry name" value="UQ_con"/>
    <property type="match status" value="1"/>
</dbReference>
<evidence type="ECO:0000313" key="15">
    <source>
        <dbReference type="EMBL" id="CEO95775.1"/>
    </source>
</evidence>
<evidence type="ECO:0000256" key="7">
    <source>
        <dbReference type="ARBA" id="ARBA00022786"/>
    </source>
</evidence>
<dbReference type="GO" id="GO:0031491">
    <property type="term" value="F:nucleosome binding"/>
    <property type="evidence" value="ECO:0007669"/>
    <property type="project" value="TreeGrafter"/>
</dbReference>
<feature type="active site" description="Glycyl thioester intermediate" evidence="11">
    <location>
        <position position="606"/>
    </location>
</feature>
<dbReference type="SMART" id="SM00212">
    <property type="entry name" value="UBCc"/>
    <property type="match status" value="1"/>
</dbReference>
<evidence type="ECO:0000256" key="2">
    <source>
        <dbReference type="ARBA" id="ARBA00007306"/>
    </source>
</evidence>
<feature type="region of interest" description="Disordered" evidence="13">
    <location>
        <begin position="122"/>
        <end position="180"/>
    </location>
</feature>
<keyword evidence="10 12" id="KW-0539">Nucleus</keyword>
<dbReference type="GO" id="GO:0000785">
    <property type="term" value="C:chromatin"/>
    <property type="evidence" value="ECO:0007669"/>
    <property type="project" value="TreeGrafter"/>
</dbReference>
<keyword evidence="4" id="KW-0808">Transferase</keyword>
<accession>A0A0G4IL04</accession>
<dbReference type="InterPro" id="IPR016135">
    <property type="entry name" value="UBQ-conjugating_enzyme/RWD"/>
</dbReference>
<feature type="compositionally biased region" description="Polar residues" evidence="13">
    <location>
        <begin position="122"/>
        <end position="145"/>
    </location>
</feature>
<name>A0A0G4IL04_PLABS</name>
<evidence type="ECO:0000256" key="13">
    <source>
        <dbReference type="SAM" id="MobiDB-lite"/>
    </source>
</evidence>
<dbReference type="OrthoDB" id="7851174at2759"/>
<dbReference type="PANTHER" id="PTHR13831">
    <property type="entry name" value="MEMBER OF THE HIR1 FAMILY OF WD-REPEAT PROTEINS"/>
    <property type="match status" value="1"/>
</dbReference>
<dbReference type="GO" id="GO:0000417">
    <property type="term" value="C:HIR complex"/>
    <property type="evidence" value="ECO:0007669"/>
    <property type="project" value="TreeGrafter"/>
</dbReference>
<evidence type="ECO:0000259" key="14">
    <source>
        <dbReference type="PROSITE" id="PS50127"/>
    </source>
</evidence>
<dbReference type="AlphaFoldDB" id="A0A0G4IL04"/>
<dbReference type="FunFam" id="3.10.110.10:FF:000010">
    <property type="entry name" value="Ubiquitin-conjugating enzyme E2-16 kDa"/>
    <property type="match status" value="1"/>
</dbReference>
<keyword evidence="9 12" id="KW-0156">Chromatin regulator</keyword>
<dbReference type="GO" id="GO:0005634">
    <property type="term" value="C:nucleus"/>
    <property type="evidence" value="ECO:0007669"/>
    <property type="project" value="UniProtKB-SubCell"/>
</dbReference>
<dbReference type="EMBL" id="CDSF01000035">
    <property type="protein sequence ID" value="CEO95775.1"/>
    <property type="molecule type" value="Genomic_DNA"/>
</dbReference>
<comment type="function">
    <text evidence="12">Required for replication-independent chromatin assembly and for the periodic repression of histone gene transcription during the cell cycle.</text>
</comment>
<evidence type="ECO:0000256" key="8">
    <source>
        <dbReference type="ARBA" id="ARBA00022840"/>
    </source>
</evidence>
<dbReference type="PANTHER" id="PTHR13831:SF0">
    <property type="entry name" value="PROTEIN HIRA"/>
    <property type="match status" value="1"/>
</dbReference>
<feature type="domain" description="UBC core" evidence="14">
    <location>
        <begin position="522"/>
        <end position="668"/>
    </location>
</feature>
<gene>
    <name evidence="15" type="ORF">PBRA_004488</name>
</gene>
<dbReference type="PROSITE" id="PS50127">
    <property type="entry name" value="UBC_2"/>
    <property type="match status" value="1"/>
</dbReference>